<sequence length="258" mass="28180">MTTATLSPEAERRADLLISRYARLTEGNPGFHYHLHMQAWEQHVADRDSITAALIAGASRWSDLARLLDDDKTYQTWRLRLEHPAWWIGGRVRGTTPLLAQVISELVPVPEHEGTTGPICYTADGEPVLSFSGCHSMIGGSGFVGAHWVNQTMTAIKPLSDTTKTKLVAALRRELLGRNLCQVPWLVDTDDTAAAFPESEIEAAIDVAALTEAIDAVEAIHGPEWADAVTTMLGDLDPIVWPGITDALINENRTAARP</sequence>
<keyword evidence="2" id="KW-1185">Reference proteome</keyword>
<organism evidence="1 2">
    <name type="scientific">Mycolicibacterium sphagni</name>
    <dbReference type="NCBI Taxonomy" id="1786"/>
    <lineage>
        <taxon>Bacteria</taxon>
        <taxon>Bacillati</taxon>
        <taxon>Actinomycetota</taxon>
        <taxon>Actinomycetes</taxon>
        <taxon>Mycobacteriales</taxon>
        <taxon>Mycobacteriaceae</taxon>
        <taxon>Mycolicibacterium</taxon>
    </lineage>
</organism>
<accession>A0ABX2JY06</accession>
<dbReference type="Proteomes" id="UP000708347">
    <property type="component" value="Unassembled WGS sequence"/>
</dbReference>
<proteinExistence type="predicted"/>
<evidence type="ECO:0000313" key="1">
    <source>
        <dbReference type="EMBL" id="NTY62633.1"/>
    </source>
</evidence>
<comment type="caution">
    <text evidence="1">The sequence shown here is derived from an EMBL/GenBank/DDBJ whole genome shotgun (WGS) entry which is preliminary data.</text>
</comment>
<dbReference type="EMBL" id="VBSB01000017">
    <property type="protein sequence ID" value="NTY62633.1"/>
    <property type="molecule type" value="Genomic_DNA"/>
</dbReference>
<protein>
    <submittedName>
        <fullName evidence="1">Uncharacterized protein</fullName>
    </submittedName>
</protein>
<reference evidence="1 2" key="1">
    <citation type="submission" date="2019-05" db="EMBL/GenBank/DDBJ databases">
        <title>Mycolicibacterium sphagni ENV482 genome assembly.</title>
        <authorList>
            <person name="Chen W."/>
            <person name="Faulkner N.W."/>
            <person name="Hyman M.R."/>
        </authorList>
    </citation>
    <scope>NUCLEOTIDE SEQUENCE [LARGE SCALE GENOMIC DNA]</scope>
    <source>
        <strain evidence="1 2">ENV482</strain>
    </source>
</reference>
<evidence type="ECO:0000313" key="2">
    <source>
        <dbReference type="Proteomes" id="UP000708347"/>
    </source>
</evidence>
<dbReference type="RefSeq" id="WP_174400350.1">
    <property type="nucleotide sequence ID" value="NZ_VBSB01000017.1"/>
</dbReference>
<name>A0ABX2JY06_9MYCO</name>
<gene>
    <name evidence="1" type="ORF">FEG63_24160</name>
</gene>